<dbReference type="PANTHER" id="PTHR24220">
    <property type="entry name" value="IMPORT ATP-BINDING PROTEIN"/>
    <property type="match status" value="1"/>
</dbReference>
<dbReference type="Pfam" id="PF00005">
    <property type="entry name" value="ABC_tran"/>
    <property type="match status" value="1"/>
</dbReference>
<evidence type="ECO:0000313" key="5">
    <source>
        <dbReference type="Proteomes" id="UP000432015"/>
    </source>
</evidence>
<dbReference type="GO" id="GO:0022857">
    <property type="term" value="F:transmembrane transporter activity"/>
    <property type="evidence" value="ECO:0007669"/>
    <property type="project" value="TreeGrafter"/>
</dbReference>
<dbReference type="SMART" id="SM00382">
    <property type="entry name" value="AAA"/>
    <property type="match status" value="1"/>
</dbReference>
<dbReference type="InterPro" id="IPR003439">
    <property type="entry name" value="ABC_transporter-like_ATP-bd"/>
</dbReference>
<dbReference type="SUPFAM" id="SSF52540">
    <property type="entry name" value="P-loop containing nucleoside triphosphate hydrolases"/>
    <property type="match status" value="1"/>
</dbReference>
<keyword evidence="1" id="KW-0547">Nucleotide-binding</keyword>
<organism evidence="4 5">
    <name type="scientific">Actinomadura litoris</name>
    <dbReference type="NCBI Taxonomy" id="2678616"/>
    <lineage>
        <taxon>Bacteria</taxon>
        <taxon>Bacillati</taxon>
        <taxon>Actinomycetota</taxon>
        <taxon>Actinomycetes</taxon>
        <taxon>Streptosporangiales</taxon>
        <taxon>Thermomonosporaceae</taxon>
        <taxon>Actinomadura</taxon>
    </lineage>
</organism>
<gene>
    <name evidence="4" type="ORF">GNZ18_39860</name>
</gene>
<dbReference type="EMBL" id="WOFH01000023">
    <property type="protein sequence ID" value="MUN42705.1"/>
    <property type="molecule type" value="Genomic_DNA"/>
</dbReference>
<dbReference type="InterPro" id="IPR003593">
    <property type="entry name" value="AAA+_ATPase"/>
</dbReference>
<reference evidence="4 5" key="1">
    <citation type="submission" date="2019-11" db="EMBL/GenBank/DDBJ databases">
        <authorList>
            <person name="Cao P."/>
        </authorList>
    </citation>
    <scope>NUCLEOTIDE SEQUENCE [LARGE SCALE GENOMIC DNA]</scope>
    <source>
        <strain evidence="4 5">NEAU-AAG5</strain>
    </source>
</reference>
<dbReference type="InterPro" id="IPR015854">
    <property type="entry name" value="ABC_transpr_LolD-like"/>
</dbReference>
<evidence type="ECO:0000256" key="1">
    <source>
        <dbReference type="ARBA" id="ARBA00022741"/>
    </source>
</evidence>
<dbReference type="Gene3D" id="3.40.50.300">
    <property type="entry name" value="P-loop containing nucleotide triphosphate hydrolases"/>
    <property type="match status" value="1"/>
</dbReference>
<dbReference type="InterPro" id="IPR027417">
    <property type="entry name" value="P-loop_NTPase"/>
</dbReference>
<sequence length="245" mass="25493">MDVRTRGLTVEFAGRGVRAVDHLTVSVEDGEQVALLGPSGSGKTTLLRAVLGAVAVSGRLRVGGHDPRDRRVRRATGFVRQGDDLVLGLSARLNALTGTAAGWRARDWAAACAGRVPAPHAERLAELAEALGVADCLPARAADLSGGQRKRISLIRALLPRPSLLLADEPTNGLDPVTAGTAMEALRSAGATLIVSTHDLALARHFSRVIALRGGRLVHDGSYIDDRTAAAIYGGGVPRMTPGAT</sequence>
<dbReference type="PROSITE" id="PS50893">
    <property type="entry name" value="ABC_TRANSPORTER_2"/>
    <property type="match status" value="1"/>
</dbReference>
<keyword evidence="2 4" id="KW-0067">ATP-binding</keyword>
<accession>A0A7K1LET2</accession>
<dbReference type="InterPro" id="IPR017871">
    <property type="entry name" value="ABC_transporter-like_CS"/>
</dbReference>
<dbReference type="Proteomes" id="UP000432015">
    <property type="component" value="Unassembled WGS sequence"/>
</dbReference>
<comment type="caution">
    <text evidence="4">The sequence shown here is derived from an EMBL/GenBank/DDBJ whole genome shotgun (WGS) entry which is preliminary data.</text>
</comment>
<dbReference type="AlphaFoldDB" id="A0A7K1LET2"/>
<dbReference type="PROSITE" id="PS00211">
    <property type="entry name" value="ABC_TRANSPORTER_1"/>
    <property type="match status" value="1"/>
</dbReference>
<dbReference type="GO" id="GO:0016887">
    <property type="term" value="F:ATP hydrolysis activity"/>
    <property type="evidence" value="ECO:0007669"/>
    <property type="project" value="InterPro"/>
</dbReference>
<dbReference type="GO" id="GO:0005524">
    <property type="term" value="F:ATP binding"/>
    <property type="evidence" value="ECO:0007669"/>
    <property type="project" value="UniProtKB-KW"/>
</dbReference>
<dbReference type="GO" id="GO:0005886">
    <property type="term" value="C:plasma membrane"/>
    <property type="evidence" value="ECO:0007669"/>
    <property type="project" value="TreeGrafter"/>
</dbReference>
<evidence type="ECO:0000256" key="2">
    <source>
        <dbReference type="ARBA" id="ARBA00022840"/>
    </source>
</evidence>
<name>A0A7K1LET2_9ACTN</name>
<proteinExistence type="predicted"/>
<keyword evidence="5" id="KW-1185">Reference proteome</keyword>
<evidence type="ECO:0000259" key="3">
    <source>
        <dbReference type="PROSITE" id="PS50893"/>
    </source>
</evidence>
<evidence type="ECO:0000313" key="4">
    <source>
        <dbReference type="EMBL" id="MUN42705.1"/>
    </source>
</evidence>
<feature type="domain" description="ABC transporter" evidence="3">
    <location>
        <begin position="3"/>
        <end position="239"/>
    </location>
</feature>
<protein>
    <submittedName>
        <fullName evidence="4">ATP-binding cassette domain-containing protein</fullName>
    </submittedName>
</protein>